<reference evidence="3 4" key="1">
    <citation type="submission" date="2021-02" db="EMBL/GenBank/DDBJ databases">
        <title>Paracoccus methylovroum sp.nov., a new methanol and methylamine utilizing methylotrophic denitrifer.</title>
        <authorList>
            <person name="Timsy T."/>
            <person name="Behrendt U."/>
            <person name="Ulrich A."/>
            <person name="Spanner T."/>
            <person name="Foesel B.U."/>
            <person name="Horn M.A."/>
            <person name="Kolb S."/>
        </authorList>
    </citation>
    <scope>NUCLEOTIDE SEQUENCE [LARGE SCALE GENOMIC DNA]</scope>
    <source>
        <strain evidence="3 4">H4-D09</strain>
    </source>
</reference>
<protein>
    <recommendedName>
        <fullName evidence="5">DUF1515 domain-containing protein</fullName>
    </recommendedName>
</protein>
<proteinExistence type="predicted"/>
<feature type="transmembrane region" description="Helical" evidence="2">
    <location>
        <begin position="75"/>
        <end position="92"/>
    </location>
</feature>
<evidence type="ECO:0008006" key="5">
    <source>
        <dbReference type="Google" id="ProtNLM"/>
    </source>
</evidence>
<organism evidence="3 4">
    <name type="scientific">Paracoccus methylovorus</name>
    <dbReference type="NCBI Taxonomy" id="2812658"/>
    <lineage>
        <taxon>Bacteria</taxon>
        <taxon>Pseudomonadati</taxon>
        <taxon>Pseudomonadota</taxon>
        <taxon>Alphaproteobacteria</taxon>
        <taxon>Rhodobacterales</taxon>
        <taxon>Paracoccaceae</taxon>
        <taxon>Paracoccus</taxon>
    </lineage>
</organism>
<evidence type="ECO:0000256" key="1">
    <source>
        <dbReference type="SAM" id="Coils"/>
    </source>
</evidence>
<gene>
    <name evidence="3" type="ORF">JWJ88_08655</name>
</gene>
<evidence type="ECO:0000313" key="4">
    <source>
        <dbReference type="Proteomes" id="UP000663629"/>
    </source>
</evidence>
<keyword evidence="2" id="KW-0812">Transmembrane</keyword>
<evidence type="ECO:0000313" key="3">
    <source>
        <dbReference type="EMBL" id="QRZ12679.1"/>
    </source>
</evidence>
<name>A0ABX7JG23_9RHOB</name>
<feature type="coiled-coil region" evidence="1">
    <location>
        <begin position="10"/>
        <end position="61"/>
    </location>
</feature>
<keyword evidence="4" id="KW-1185">Reference proteome</keyword>
<keyword evidence="2" id="KW-0472">Membrane</keyword>
<keyword evidence="1" id="KW-0175">Coiled coil</keyword>
<accession>A0ABX7JG23</accession>
<evidence type="ECO:0000256" key="2">
    <source>
        <dbReference type="SAM" id="Phobius"/>
    </source>
</evidence>
<keyword evidence="2" id="KW-1133">Transmembrane helix</keyword>
<dbReference type="Proteomes" id="UP000663629">
    <property type="component" value="Chromosome 1"/>
</dbReference>
<dbReference type="RefSeq" id="WP_205293707.1">
    <property type="nucleotide sequence ID" value="NZ_CP070368.1"/>
</dbReference>
<sequence>MTDPDYRRDLARIETKLDRVETAIVSLARMEERMVTLFNRMDRYDGELRDVLKRVAEIERLTIGRGHFFRWLDRGGAALVALIVAYVFNQWVGKG</sequence>
<dbReference type="EMBL" id="CP070368">
    <property type="protein sequence ID" value="QRZ12679.1"/>
    <property type="molecule type" value="Genomic_DNA"/>
</dbReference>